<reference evidence="5" key="1">
    <citation type="journal article" date="2013" name="Mol. Plant Microbe Interact.">
        <title>Global aspects of pacC regulation of pathogenicity genes in Colletotrichum gloeosporioides as revealed by transcriptome analysis.</title>
        <authorList>
            <person name="Alkan N."/>
            <person name="Meng X."/>
            <person name="Friedlander G."/>
            <person name="Reuveni E."/>
            <person name="Sukno S."/>
            <person name="Sherman A."/>
            <person name="Thon M."/>
            <person name="Fluhr R."/>
            <person name="Prusky D."/>
        </authorList>
    </citation>
    <scope>NUCLEOTIDE SEQUENCE [LARGE SCALE GENOMIC DNA]</scope>
    <source>
        <strain evidence="5">Cg-14</strain>
    </source>
</reference>
<dbReference type="Proteomes" id="UP000015530">
    <property type="component" value="Unassembled WGS sequence"/>
</dbReference>
<evidence type="ECO:0000259" key="3">
    <source>
        <dbReference type="Pfam" id="PF22917"/>
    </source>
</evidence>
<dbReference type="STRING" id="1237896.T0K338"/>
<feature type="region of interest" description="Disordered" evidence="1">
    <location>
        <begin position="1"/>
        <end position="69"/>
    </location>
</feature>
<dbReference type="OMA" id="ASIICRY"/>
<dbReference type="OrthoDB" id="4838329at2759"/>
<feature type="compositionally biased region" description="Basic residues" evidence="1">
    <location>
        <begin position="1"/>
        <end position="13"/>
    </location>
</feature>
<feature type="compositionally biased region" description="Polar residues" evidence="1">
    <location>
        <begin position="25"/>
        <end position="62"/>
    </location>
</feature>
<dbReference type="Pfam" id="PF17100">
    <property type="entry name" value="NACHT_N"/>
    <property type="match status" value="1"/>
</dbReference>
<comment type="caution">
    <text evidence="4">The sequence shown here is derived from an EMBL/GenBank/DDBJ whole genome shotgun (WGS) entry which is preliminary data.</text>
</comment>
<evidence type="ECO:0000313" key="4">
    <source>
        <dbReference type="EMBL" id="EQB46159.1"/>
    </source>
</evidence>
<dbReference type="InterPro" id="IPR031359">
    <property type="entry name" value="NACHT_N"/>
</dbReference>
<dbReference type="InterPro" id="IPR055222">
    <property type="entry name" value="PRISE-like_Rossmann-fold"/>
</dbReference>
<dbReference type="PANTHER" id="PTHR32487">
    <property type="entry name" value="3-OXO-DELTA(4,5)-STEROID 5-BETA-REDUCTASE"/>
    <property type="match status" value="1"/>
</dbReference>
<dbReference type="Pfam" id="PF22917">
    <property type="entry name" value="PRISE"/>
    <property type="match status" value="1"/>
</dbReference>
<evidence type="ECO:0000259" key="2">
    <source>
        <dbReference type="Pfam" id="PF17100"/>
    </source>
</evidence>
<dbReference type="PANTHER" id="PTHR32487:SF8">
    <property type="entry name" value="NAD-DEPENDENT EPIMERASE_DEHYDRATASE DOMAIN-CONTAINING PROTEIN"/>
    <property type="match status" value="1"/>
</dbReference>
<feature type="domain" description="NWD NACHT-NTPase N-terminal" evidence="2">
    <location>
        <begin position="93"/>
        <end position="317"/>
    </location>
</feature>
<evidence type="ECO:0000256" key="1">
    <source>
        <dbReference type="SAM" id="MobiDB-lite"/>
    </source>
</evidence>
<proteinExistence type="predicted"/>
<feature type="domain" description="PRISE-like Rossmann-fold" evidence="3">
    <location>
        <begin position="355"/>
        <end position="448"/>
    </location>
</feature>
<organism evidence="4 5">
    <name type="scientific">Colletotrichum gloeosporioides (strain Cg-14)</name>
    <name type="common">Anthracnose fungus</name>
    <name type="synonym">Glomerella cingulata</name>
    <dbReference type="NCBI Taxonomy" id="1237896"/>
    <lineage>
        <taxon>Eukaryota</taxon>
        <taxon>Fungi</taxon>
        <taxon>Dikarya</taxon>
        <taxon>Ascomycota</taxon>
        <taxon>Pezizomycotina</taxon>
        <taxon>Sordariomycetes</taxon>
        <taxon>Hypocreomycetidae</taxon>
        <taxon>Glomerellales</taxon>
        <taxon>Glomerellaceae</taxon>
        <taxon>Colletotrichum</taxon>
        <taxon>Colletotrichum gloeosporioides species complex</taxon>
    </lineage>
</organism>
<dbReference type="Gene3D" id="3.40.50.720">
    <property type="entry name" value="NAD(P)-binding Rossmann-like Domain"/>
    <property type="match status" value="1"/>
</dbReference>
<evidence type="ECO:0000313" key="5">
    <source>
        <dbReference type="Proteomes" id="UP000015530"/>
    </source>
</evidence>
<dbReference type="AlphaFoldDB" id="T0K338"/>
<name>T0K338_COLGC</name>
<dbReference type="EMBL" id="AMYD01003519">
    <property type="protein sequence ID" value="EQB46159.1"/>
    <property type="molecule type" value="Genomic_DNA"/>
</dbReference>
<dbReference type="HOGENOM" id="CLU_523731_0_0_1"/>
<accession>T0K338</accession>
<feature type="compositionally biased region" description="Basic and acidic residues" evidence="1">
    <location>
        <begin position="14"/>
        <end position="23"/>
    </location>
</feature>
<gene>
    <name evidence="4" type="ORF">CGLO_14826</name>
</gene>
<sequence length="520" mass="58095">MSASKARRLWNRLKGRDKEEAKDQPSLTASPAPSRLNVPSSTIRTASPIPSSLGSRRSTTPTGFYDGDTDMDELGCIDLWETSEQTPEETLPNLWTRAANMLRDDQDREKRTLIDQYLKTLEYEFGIASLNGNGQPLSGLQPAQAAKFLEAKAEELRGRQLIIGTGKFQFNIDPYLINVIKHIAAAKDLITAASSTDPHASAACAGVVVILNLLIRQADQREVLFKGLQDIASIICRYMVMEAVYLSRARVGSVEDKAAEELKHEFENNLVRLYAMILEFQARMLCYSQRARASQFLRDTFRGETWKVLMNDVKAADGECRAFADLVTDDRLHRFLDYHDLRGILDVTKGQLQFTANDDLVARFQIHVSLHPEDTNGRAFNVGNGEPVSWQSKWPLVCNYFGLEGVGPQEQATCQAYGIDWLIAQKDSWAAWVAAHGLQPNAMNDVQRDILATALIMPIRIDYDLTASREIDFYETLEPGKGYTLILIVLEERTFCLMGEATEIVNSSGSWASIQMAGDA</sequence>
<protein>
    <submittedName>
        <fullName evidence="4">Uncharacterized protein</fullName>
    </submittedName>
</protein>